<reference evidence="2 3" key="1">
    <citation type="journal article" date="2014" name="Genome Announc.">
        <title>Complete Genome Sequence of the Extremely Halophilic Archaeon Haloarcula hispanica Strain N601.</title>
        <authorList>
            <person name="Ding J.Y."/>
            <person name="Chiang P.W."/>
            <person name="Hong M.J."/>
            <person name="Dyall-Smith M."/>
            <person name="Tang S.L."/>
        </authorList>
    </citation>
    <scope>NUCLEOTIDE SEQUENCE [LARGE SCALE GENOMIC DNA]</scope>
    <source>
        <strain evidence="2 3">N601</strain>
    </source>
</reference>
<sequence>MARIQVRVSDEQKELWDEYAEESPEYRTTADLVRTAVTREINGGWQTGGGMDDETARKIESMNSDIDELMNQMAVMTKAFAGSPIMADDASEGLSDFDVSQLPDDPDEAYYPDKATVRRKLREVSDNIKNIRETDDGGFYQGSK</sequence>
<dbReference type="Proteomes" id="UP000018572">
    <property type="component" value="Chromosome 1"/>
</dbReference>
<evidence type="ECO:0000313" key="2">
    <source>
        <dbReference type="EMBL" id="AHB67486.1"/>
    </source>
</evidence>
<dbReference type="RefSeq" id="WP_023843286.1">
    <property type="nucleotide sequence ID" value="NC_023013.1"/>
</dbReference>
<feature type="region of interest" description="Disordered" evidence="1">
    <location>
        <begin position="90"/>
        <end position="114"/>
    </location>
</feature>
<evidence type="ECO:0000256" key="1">
    <source>
        <dbReference type="SAM" id="MobiDB-lite"/>
    </source>
</evidence>
<keyword evidence="3" id="KW-1185">Reference proteome</keyword>
<proteinExistence type="predicted"/>
<dbReference type="GeneID" id="23805913"/>
<accession>V5TQ79</accession>
<dbReference type="EMBL" id="CP006884">
    <property type="protein sequence ID" value="AHB67486.1"/>
    <property type="molecule type" value="Genomic_DNA"/>
</dbReference>
<evidence type="ECO:0000313" key="3">
    <source>
        <dbReference type="Proteomes" id="UP000018572"/>
    </source>
</evidence>
<gene>
    <name evidence="2" type="ORF">HISP_08650</name>
</gene>
<dbReference type="HOGENOM" id="CLU_1792057_0_0_2"/>
<dbReference type="AlphaFoldDB" id="V5TQ79"/>
<name>V5TQ79_HALHI</name>
<organism evidence="2 3">
    <name type="scientific">Haloarcula hispanica N601</name>
    <dbReference type="NCBI Taxonomy" id="1417673"/>
    <lineage>
        <taxon>Archaea</taxon>
        <taxon>Methanobacteriati</taxon>
        <taxon>Methanobacteriota</taxon>
        <taxon>Stenosarchaea group</taxon>
        <taxon>Halobacteria</taxon>
        <taxon>Halobacteriales</taxon>
        <taxon>Haloarculaceae</taxon>
        <taxon>Haloarcula</taxon>
    </lineage>
</organism>
<dbReference type="KEGG" id="hhn:HISP_08650"/>
<protein>
    <submittedName>
        <fullName evidence="2">Uncharacterized protein</fullName>
    </submittedName>
</protein>